<dbReference type="STRING" id="1802399.A3E39_01335"/>
<dbReference type="Proteomes" id="UP000176603">
    <property type="component" value="Unassembled WGS sequence"/>
</dbReference>
<dbReference type="SUPFAM" id="SSF53448">
    <property type="entry name" value="Nucleotide-diphospho-sugar transferases"/>
    <property type="match status" value="1"/>
</dbReference>
<evidence type="ECO:0000313" key="2">
    <source>
        <dbReference type="EMBL" id="OGL78787.1"/>
    </source>
</evidence>
<name>A0A1F7UM57_9BACT</name>
<feature type="domain" description="Glycosyltransferase 2-like" evidence="1">
    <location>
        <begin position="3"/>
        <end position="162"/>
    </location>
</feature>
<dbReference type="InterPro" id="IPR029044">
    <property type="entry name" value="Nucleotide-diphossugar_trans"/>
</dbReference>
<dbReference type="InterPro" id="IPR050256">
    <property type="entry name" value="Glycosyltransferase_2"/>
</dbReference>
<dbReference type="AlphaFoldDB" id="A0A1F7UM57"/>
<accession>A0A1F7UM57</accession>
<dbReference type="Gene3D" id="3.90.550.10">
    <property type="entry name" value="Spore Coat Polysaccharide Biosynthesis Protein SpsA, Chain A"/>
    <property type="match status" value="1"/>
</dbReference>
<comment type="caution">
    <text evidence="2">The sequence shown here is derived from an EMBL/GenBank/DDBJ whole genome shotgun (WGS) entry which is preliminary data.</text>
</comment>
<protein>
    <recommendedName>
        <fullName evidence="1">Glycosyltransferase 2-like domain-containing protein</fullName>
    </recommendedName>
</protein>
<organism evidence="2 3">
    <name type="scientific">Candidatus Uhrbacteria bacterium RIFCSPHIGHO2_12_FULL_60_25</name>
    <dbReference type="NCBI Taxonomy" id="1802399"/>
    <lineage>
        <taxon>Bacteria</taxon>
        <taxon>Candidatus Uhriibacteriota</taxon>
    </lineage>
</organism>
<reference evidence="2 3" key="1">
    <citation type="journal article" date="2016" name="Nat. Commun.">
        <title>Thousands of microbial genomes shed light on interconnected biogeochemical processes in an aquifer system.</title>
        <authorList>
            <person name="Anantharaman K."/>
            <person name="Brown C.T."/>
            <person name="Hug L.A."/>
            <person name="Sharon I."/>
            <person name="Castelle C.J."/>
            <person name="Probst A.J."/>
            <person name="Thomas B.C."/>
            <person name="Singh A."/>
            <person name="Wilkins M.J."/>
            <person name="Karaoz U."/>
            <person name="Brodie E.L."/>
            <person name="Williams K.H."/>
            <person name="Hubbard S.S."/>
            <person name="Banfield J.F."/>
        </authorList>
    </citation>
    <scope>NUCLEOTIDE SEQUENCE [LARGE SCALE GENOMIC DNA]</scope>
</reference>
<gene>
    <name evidence="2" type="ORF">A3E39_01335</name>
</gene>
<sequence>MISFIFPAYNEAENLKRFPVEAVPVFERIGEPYEIIVVDDGSVDDTAAVARGLGERVRLVQHDRNRGLGVAIRTGIKEARGDLVVTMDTDLTFSPSLVPLLLERFHRGDVDIVSGSPKLAGYGKDIPSYRVLVGKLSTLVYSVIFGRKITAVTPIFRLYRRADVVDLPLQSTGFDINAEILFYLVRRGKRVVEVPAMLTQRVHGESKLDYQKEMKRHLRLVWRMVKMRLGWS</sequence>
<evidence type="ECO:0000259" key="1">
    <source>
        <dbReference type="Pfam" id="PF00535"/>
    </source>
</evidence>
<dbReference type="EMBL" id="MGEH01000024">
    <property type="protein sequence ID" value="OGL78787.1"/>
    <property type="molecule type" value="Genomic_DNA"/>
</dbReference>
<dbReference type="CDD" id="cd04179">
    <property type="entry name" value="DPM_DPG-synthase_like"/>
    <property type="match status" value="1"/>
</dbReference>
<dbReference type="PANTHER" id="PTHR48090:SF7">
    <property type="entry name" value="RFBJ PROTEIN"/>
    <property type="match status" value="1"/>
</dbReference>
<dbReference type="PANTHER" id="PTHR48090">
    <property type="entry name" value="UNDECAPRENYL-PHOSPHATE 4-DEOXY-4-FORMAMIDO-L-ARABINOSE TRANSFERASE-RELATED"/>
    <property type="match status" value="1"/>
</dbReference>
<dbReference type="Pfam" id="PF00535">
    <property type="entry name" value="Glycos_transf_2"/>
    <property type="match status" value="1"/>
</dbReference>
<dbReference type="InterPro" id="IPR001173">
    <property type="entry name" value="Glyco_trans_2-like"/>
</dbReference>
<evidence type="ECO:0000313" key="3">
    <source>
        <dbReference type="Proteomes" id="UP000176603"/>
    </source>
</evidence>
<proteinExistence type="predicted"/>